<dbReference type="AlphaFoldDB" id="A0A2J0Q6Y5"/>
<dbReference type="Proteomes" id="UP000228496">
    <property type="component" value="Unassembled WGS sequence"/>
</dbReference>
<comment type="caution">
    <text evidence="2">The sequence shown here is derived from an EMBL/GenBank/DDBJ whole genome shotgun (WGS) entry which is preliminary data.</text>
</comment>
<evidence type="ECO:0000256" key="1">
    <source>
        <dbReference type="SAM" id="Phobius"/>
    </source>
</evidence>
<sequence>MFDKNHPHLFGRLITFIFAFWLIIGIALFSLNDTPAEINQAKAQTINNVGAYFWAGNVKDLGGGFIKTGETLLEGLGSSIIRISMSPRFRIDYNLGGGCISNFSLETLAKGPDLNPILTNPSFSTIIITAYDGTSFSDCETKNYLYPDLYTPEITAAIEQEYKALAQYLGTIKGKTFIILNWEGDNDIYCGTAYGATANSCPNYQKHIEGFTKWINARTKGIKSAGVGNVYSGVEFNIVRYLKNAGLPSILYDVIPNVAADYFSYSSYESINELYSGDNGTKLLSDITTAKSAISAGGGNNSNFIIGEYGFETLGREDSKNKLETVTNLLHSRGVRYAIVWNLLDSGGGFGLYDSNAVLTPSGKYVCSLYQGSACFIIQSPSSTPTPAITQTPKPTTTTVPTNNPCAPTSGFASSCIEDGTKIITVAPPNISNSNLNLTISIDIPANKNSVIWPTGYYWSATLKNWAPFTLQGNNYPGSSWLVNSASTTLSVPYSNLQPGINYIVTWDYIWDGSKWLGPPCSTLTNSLCWRLETFIRP</sequence>
<organism evidence="2 3">
    <name type="scientific">Candidatus Yanofskybacteria bacterium CG10_big_fil_rev_8_21_14_0_10_36_16</name>
    <dbReference type="NCBI Taxonomy" id="1975096"/>
    <lineage>
        <taxon>Bacteria</taxon>
        <taxon>Candidatus Yanofskyibacteriota</taxon>
    </lineage>
</organism>
<proteinExistence type="predicted"/>
<gene>
    <name evidence="2" type="ORF">COV29_03205</name>
</gene>
<dbReference type="SUPFAM" id="SSF51445">
    <property type="entry name" value="(Trans)glycosidases"/>
    <property type="match status" value="1"/>
</dbReference>
<keyword evidence="1" id="KW-0812">Transmembrane</keyword>
<dbReference type="EMBL" id="PCXQ01000005">
    <property type="protein sequence ID" value="PJE50717.1"/>
    <property type="molecule type" value="Genomic_DNA"/>
</dbReference>
<dbReference type="InterPro" id="IPR017853">
    <property type="entry name" value="GH"/>
</dbReference>
<keyword evidence="1" id="KW-0472">Membrane</keyword>
<reference evidence="2 3" key="1">
    <citation type="submission" date="2017-09" db="EMBL/GenBank/DDBJ databases">
        <title>Depth-based differentiation of microbial function through sediment-hosted aquifers and enrichment of novel symbionts in the deep terrestrial subsurface.</title>
        <authorList>
            <person name="Probst A.J."/>
            <person name="Ladd B."/>
            <person name="Jarett J.K."/>
            <person name="Geller-Mcgrath D.E."/>
            <person name="Sieber C.M."/>
            <person name="Emerson J.B."/>
            <person name="Anantharaman K."/>
            <person name="Thomas B.C."/>
            <person name="Malmstrom R."/>
            <person name="Stieglmeier M."/>
            <person name="Klingl A."/>
            <person name="Woyke T."/>
            <person name="Ryan C.M."/>
            <person name="Banfield J.F."/>
        </authorList>
    </citation>
    <scope>NUCLEOTIDE SEQUENCE [LARGE SCALE GENOMIC DNA]</scope>
    <source>
        <strain evidence="2">CG10_big_fil_rev_8_21_14_0_10_36_16</strain>
    </source>
</reference>
<name>A0A2J0Q6Y5_9BACT</name>
<accession>A0A2J0Q6Y5</accession>
<keyword evidence="1" id="KW-1133">Transmembrane helix</keyword>
<feature type="transmembrane region" description="Helical" evidence="1">
    <location>
        <begin position="9"/>
        <end position="31"/>
    </location>
</feature>
<evidence type="ECO:0000313" key="2">
    <source>
        <dbReference type="EMBL" id="PJE50717.1"/>
    </source>
</evidence>
<evidence type="ECO:0000313" key="3">
    <source>
        <dbReference type="Proteomes" id="UP000228496"/>
    </source>
</evidence>
<protein>
    <submittedName>
        <fullName evidence="2">Uncharacterized protein</fullName>
    </submittedName>
</protein>